<dbReference type="EMBL" id="BRXX01000516">
    <property type="protein sequence ID" value="GMI15275.1"/>
    <property type="molecule type" value="Genomic_DNA"/>
</dbReference>
<organism evidence="1 2">
    <name type="scientific">Triparma verrucosa</name>
    <dbReference type="NCBI Taxonomy" id="1606542"/>
    <lineage>
        <taxon>Eukaryota</taxon>
        <taxon>Sar</taxon>
        <taxon>Stramenopiles</taxon>
        <taxon>Ochrophyta</taxon>
        <taxon>Bolidophyceae</taxon>
        <taxon>Parmales</taxon>
        <taxon>Triparmaceae</taxon>
        <taxon>Triparma</taxon>
    </lineage>
</organism>
<name>A0A9W7KXX0_9STRA</name>
<comment type="caution">
    <text evidence="1">The sequence shown here is derived from an EMBL/GenBank/DDBJ whole genome shotgun (WGS) entry which is preliminary data.</text>
</comment>
<keyword evidence="2" id="KW-1185">Reference proteome</keyword>
<feature type="non-terminal residue" evidence="1">
    <location>
        <position position="1"/>
    </location>
</feature>
<evidence type="ECO:0000313" key="1">
    <source>
        <dbReference type="EMBL" id="GMI15275.1"/>
    </source>
</evidence>
<dbReference type="AlphaFoldDB" id="A0A9W7KXX0"/>
<sequence>KDLGVLEFNLQTNWLRGMRREQGGEGGEEGEEVLADMKLTAHASTGFAG</sequence>
<reference evidence="2" key="1">
    <citation type="journal article" date="2023" name="Commun. Biol.">
        <title>Genome analysis of Parmales, the sister group of diatoms, reveals the evolutionary specialization of diatoms from phago-mixotrophs to photoautotrophs.</title>
        <authorList>
            <person name="Ban H."/>
            <person name="Sato S."/>
            <person name="Yoshikawa S."/>
            <person name="Yamada K."/>
            <person name="Nakamura Y."/>
            <person name="Ichinomiya M."/>
            <person name="Sato N."/>
            <person name="Blanc-Mathieu R."/>
            <person name="Endo H."/>
            <person name="Kuwata A."/>
            <person name="Ogata H."/>
        </authorList>
    </citation>
    <scope>NUCLEOTIDE SEQUENCE [LARGE SCALE GENOMIC DNA]</scope>
    <source>
        <strain evidence="2">NIES 3699</strain>
    </source>
</reference>
<proteinExistence type="predicted"/>
<accession>A0A9W7KXX0</accession>
<evidence type="ECO:0000313" key="2">
    <source>
        <dbReference type="Proteomes" id="UP001165160"/>
    </source>
</evidence>
<protein>
    <submittedName>
        <fullName evidence="1">Uncharacterized protein</fullName>
    </submittedName>
</protein>
<gene>
    <name evidence="1" type="ORF">TrVE_jg8</name>
</gene>
<dbReference type="Proteomes" id="UP001165160">
    <property type="component" value="Unassembled WGS sequence"/>
</dbReference>